<keyword evidence="3 13" id="KW-0678">Repressor</keyword>
<dbReference type="Proteomes" id="UP000070092">
    <property type="component" value="Unassembled WGS sequence"/>
</dbReference>
<dbReference type="PANTHER" id="PTHR33516:SF2">
    <property type="entry name" value="LEXA REPRESSOR-RELATED"/>
    <property type="match status" value="1"/>
</dbReference>
<dbReference type="PATRIC" id="fig|1681.53.peg.521"/>
<keyword evidence="8 13" id="KW-0805">Transcription regulation</keyword>
<evidence type="ECO:0000256" key="9">
    <source>
        <dbReference type="ARBA" id="ARBA00023125"/>
    </source>
</evidence>
<comment type="similarity">
    <text evidence="1 13 14">Belongs to the peptidase S24 family.</text>
</comment>
<evidence type="ECO:0000313" key="18">
    <source>
        <dbReference type="EMBL" id="KWZ82231.1"/>
    </source>
</evidence>
<keyword evidence="6 13" id="KW-0378">Hydrolase</keyword>
<feature type="active site" description="For autocatalytic cleavage activity" evidence="13">
    <location>
        <position position="162"/>
    </location>
</feature>
<dbReference type="PRINTS" id="PR00726">
    <property type="entry name" value="LEXASERPTASE"/>
</dbReference>
<dbReference type="InterPro" id="IPR036388">
    <property type="entry name" value="WH-like_DNA-bd_sf"/>
</dbReference>
<dbReference type="InterPro" id="IPR039418">
    <property type="entry name" value="LexA-like"/>
</dbReference>
<dbReference type="InterPro" id="IPR036390">
    <property type="entry name" value="WH_DNA-bd_sf"/>
</dbReference>
<evidence type="ECO:0000256" key="11">
    <source>
        <dbReference type="ARBA" id="ARBA00023204"/>
    </source>
</evidence>
<dbReference type="RefSeq" id="WP_061085828.1">
    <property type="nucleotide sequence ID" value="NZ_KQ955766.1"/>
</dbReference>
<dbReference type="Gene3D" id="2.10.109.10">
    <property type="entry name" value="Umud Fragment, subunit A"/>
    <property type="match status" value="1"/>
</dbReference>
<reference evidence="18 19" key="1">
    <citation type="submission" date="2016-01" db="EMBL/GenBank/DDBJ databases">
        <authorList>
            <person name="Oliw E.H."/>
        </authorList>
    </citation>
    <scope>NUCLEOTIDE SEQUENCE [LARGE SCALE GENOMIC DNA]</scope>
    <source>
        <strain evidence="18 19">MJR8628B</strain>
    </source>
</reference>
<dbReference type="Pfam" id="PF00717">
    <property type="entry name" value="Peptidase_S24"/>
    <property type="match status" value="1"/>
</dbReference>
<keyword evidence="11 13" id="KW-0234">DNA repair</keyword>
<organism evidence="18 19">
    <name type="scientific">Bifidobacterium bifidum</name>
    <dbReference type="NCBI Taxonomy" id="1681"/>
    <lineage>
        <taxon>Bacteria</taxon>
        <taxon>Bacillati</taxon>
        <taxon>Actinomycetota</taxon>
        <taxon>Actinomycetes</taxon>
        <taxon>Bifidobacteriales</taxon>
        <taxon>Bifidobacteriaceae</taxon>
        <taxon>Bifidobacterium</taxon>
    </lineage>
</organism>
<gene>
    <name evidence="13" type="primary">lexA</name>
    <name evidence="18" type="ORF">HMPREF3196_00534</name>
</gene>
<name>A0A133KRI8_BIFBI</name>
<feature type="domain" description="LexA repressor DNA-binding" evidence="17">
    <location>
        <begin position="22"/>
        <end position="85"/>
    </location>
</feature>
<dbReference type="EMBL" id="LRPO01000019">
    <property type="protein sequence ID" value="KWZ82231.1"/>
    <property type="molecule type" value="Genomic_DNA"/>
</dbReference>
<proteinExistence type="inferred from homology"/>
<evidence type="ECO:0000256" key="3">
    <source>
        <dbReference type="ARBA" id="ARBA00022491"/>
    </source>
</evidence>
<dbReference type="CDD" id="cd06529">
    <property type="entry name" value="S24_LexA-like"/>
    <property type="match status" value="1"/>
</dbReference>
<evidence type="ECO:0000256" key="1">
    <source>
        <dbReference type="ARBA" id="ARBA00007484"/>
    </source>
</evidence>
<comment type="function">
    <text evidence="13">Represses a number of genes involved in the response to DNA damage (SOS response), including recA and lexA. In the presence of single-stranded DNA, RecA interacts with LexA causing an autocatalytic cleavage which disrupts the DNA-binding part of LexA, leading to derepression of the SOS regulon and eventually DNA repair.</text>
</comment>
<keyword evidence="12 13" id="KW-0742">SOS response</keyword>
<accession>A0A133KRI8</accession>
<sequence>MKGVDVSTPAPTSKNATRQRDDALTERQHLVLDAIRKHIAEQGFAPSFREIGEAVGLKSPSSVKHQLHALERKGYLHISANKGRAIELYDSCTDSQTATVLPFPGDTEASESILASRDVPLVGRIAAGVPITAEQHIDDVMRLPQRLTGSGKLFMLEVHGDSMIDAAICDGDYVVIREQPSAVNGDIVAALLDDEATIKTFRKDNGHIWLIPHNPAYSPIDGTHAQIMGKVVSVLRRL</sequence>
<dbReference type="HAMAP" id="MF_00015">
    <property type="entry name" value="LexA"/>
    <property type="match status" value="1"/>
</dbReference>
<evidence type="ECO:0000259" key="17">
    <source>
        <dbReference type="Pfam" id="PF01726"/>
    </source>
</evidence>
<dbReference type="GO" id="GO:0006281">
    <property type="term" value="P:DNA repair"/>
    <property type="evidence" value="ECO:0007669"/>
    <property type="project" value="UniProtKB-UniRule"/>
</dbReference>
<feature type="active site" description="For autocatalytic cleavage activity" evidence="13">
    <location>
        <position position="199"/>
    </location>
</feature>
<dbReference type="SUPFAM" id="SSF51306">
    <property type="entry name" value="LexA/Signal peptidase"/>
    <property type="match status" value="1"/>
</dbReference>
<dbReference type="GO" id="GO:0006508">
    <property type="term" value="P:proteolysis"/>
    <property type="evidence" value="ECO:0007669"/>
    <property type="project" value="InterPro"/>
</dbReference>
<evidence type="ECO:0000256" key="6">
    <source>
        <dbReference type="ARBA" id="ARBA00022801"/>
    </source>
</evidence>
<protein>
    <recommendedName>
        <fullName evidence="13">LexA repressor</fullName>
        <ecNumber evidence="13">3.4.21.88</ecNumber>
    </recommendedName>
</protein>
<dbReference type="NCBIfam" id="TIGR00498">
    <property type="entry name" value="lexA"/>
    <property type="match status" value="1"/>
</dbReference>
<dbReference type="GO" id="GO:0045892">
    <property type="term" value="P:negative regulation of DNA-templated transcription"/>
    <property type="evidence" value="ECO:0007669"/>
    <property type="project" value="UniProtKB-UniRule"/>
</dbReference>
<feature type="domain" description="Peptidase S24/S26A/S26B/S26C" evidence="16">
    <location>
        <begin position="120"/>
        <end position="232"/>
    </location>
</feature>
<evidence type="ECO:0000256" key="7">
    <source>
        <dbReference type="ARBA" id="ARBA00022813"/>
    </source>
</evidence>
<dbReference type="FunFam" id="2.10.109.10:FF:000001">
    <property type="entry name" value="LexA repressor"/>
    <property type="match status" value="1"/>
</dbReference>
<dbReference type="GO" id="GO:0006260">
    <property type="term" value="P:DNA replication"/>
    <property type="evidence" value="ECO:0007669"/>
    <property type="project" value="UniProtKB-UniRule"/>
</dbReference>
<dbReference type="GO" id="GO:0004252">
    <property type="term" value="F:serine-type endopeptidase activity"/>
    <property type="evidence" value="ECO:0007669"/>
    <property type="project" value="UniProtKB-UniRule"/>
</dbReference>
<evidence type="ECO:0000256" key="2">
    <source>
        <dbReference type="ARBA" id="ARBA00011738"/>
    </source>
</evidence>
<dbReference type="GO" id="GO:0009432">
    <property type="term" value="P:SOS response"/>
    <property type="evidence" value="ECO:0007669"/>
    <property type="project" value="UniProtKB-UniRule"/>
</dbReference>
<keyword evidence="5 13" id="KW-0227">DNA damage</keyword>
<evidence type="ECO:0000256" key="8">
    <source>
        <dbReference type="ARBA" id="ARBA00023015"/>
    </source>
</evidence>
<dbReference type="PANTHER" id="PTHR33516">
    <property type="entry name" value="LEXA REPRESSOR"/>
    <property type="match status" value="1"/>
</dbReference>
<keyword evidence="9 13" id="KW-0238">DNA-binding</keyword>
<dbReference type="GO" id="GO:0003677">
    <property type="term" value="F:DNA binding"/>
    <property type="evidence" value="ECO:0007669"/>
    <property type="project" value="UniProtKB-UniRule"/>
</dbReference>
<keyword evidence="7 13" id="KW-0068">Autocatalytic cleavage</keyword>
<dbReference type="InterPro" id="IPR036286">
    <property type="entry name" value="LexA/Signal_pep-like_sf"/>
</dbReference>
<evidence type="ECO:0000256" key="14">
    <source>
        <dbReference type="RuleBase" id="RU003991"/>
    </source>
</evidence>
<comment type="catalytic activity">
    <reaction evidence="13">
        <text>Hydrolysis of Ala-|-Gly bond in repressor LexA.</text>
        <dbReference type="EC" id="3.4.21.88"/>
    </reaction>
</comment>
<dbReference type="AlphaFoldDB" id="A0A133KRI8"/>
<evidence type="ECO:0000313" key="19">
    <source>
        <dbReference type="Proteomes" id="UP000070092"/>
    </source>
</evidence>
<keyword evidence="10 13" id="KW-0804">Transcription</keyword>
<feature type="site" description="Cleavage; by autolysis" evidence="13">
    <location>
        <begin position="127"/>
        <end position="128"/>
    </location>
</feature>
<evidence type="ECO:0000256" key="10">
    <source>
        <dbReference type="ARBA" id="ARBA00023163"/>
    </source>
</evidence>
<comment type="subunit">
    <text evidence="2 13">Homodimer.</text>
</comment>
<dbReference type="EC" id="3.4.21.88" evidence="13"/>
<dbReference type="InterPro" id="IPR006200">
    <property type="entry name" value="LexA"/>
</dbReference>
<evidence type="ECO:0000256" key="5">
    <source>
        <dbReference type="ARBA" id="ARBA00022763"/>
    </source>
</evidence>
<evidence type="ECO:0000256" key="4">
    <source>
        <dbReference type="ARBA" id="ARBA00022705"/>
    </source>
</evidence>
<dbReference type="Gene3D" id="1.10.10.10">
    <property type="entry name" value="Winged helix-like DNA-binding domain superfamily/Winged helix DNA-binding domain"/>
    <property type="match status" value="1"/>
</dbReference>
<evidence type="ECO:0000256" key="15">
    <source>
        <dbReference type="SAM" id="MobiDB-lite"/>
    </source>
</evidence>
<keyword evidence="4 13" id="KW-0235">DNA replication</keyword>
<dbReference type="Pfam" id="PF01726">
    <property type="entry name" value="LexA_DNA_bind"/>
    <property type="match status" value="1"/>
</dbReference>
<dbReference type="InterPro" id="IPR015927">
    <property type="entry name" value="Peptidase_S24_S26A/B/C"/>
</dbReference>
<dbReference type="InterPro" id="IPR050077">
    <property type="entry name" value="LexA_repressor"/>
</dbReference>
<dbReference type="FunFam" id="1.10.10.10:FF:000009">
    <property type="entry name" value="LexA repressor"/>
    <property type="match status" value="1"/>
</dbReference>
<dbReference type="InterPro" id="IPR006197">
    <property type="entry name" value="Peptidase_S24_LexA"/>
</dbReference>
<evidence type="ECO:0000256" key="13">
    <source>
        <dbReference type="HAMAP-Rule" id="MF_00015"/>
    </source>
</evidence>
<evidence type="ECO:0000256" key="12">
    <source>
        <dbReference type="ARBA" id="ARBA00023236"/>
    </source>
</evidence>
<evidence type="ECO:0000259" key="16">
    <source>
        <dbReference type="Pfam" id="PF00717"/>
    </source>
</evidence>
<dbReference type="SUPFAM" id="SSF46785">
    <property type="entry name" value="Winged helix' DNA-binding domain"/>
    <property type="match status" value="1"/>
</dbReference>
<dbReference type="InterPro" id="IPR006199">
    <property type="entry name" value="LexA_DNA-bd_dom"/>
</dbReference>
<feature type="region of interest" description="Disordered" evidence="15">
    <location>
        <begin position="1"/>
        <end position="23"/>
    </location>
</feature>
<feature type="DNA-binding region" description="H-T-H motif" evidence="13">
    <location>
        <begin position="48"/>
        <end position="68"/>
    </location>
</feature>
<comment type="caution">
    <text evidence="18">The sequence shown here is derived from an EMBL/GenBank/DDBJ whole genome shotgun (WGS) entry which is preliminary data.</text>
</comment>